<dbReference type="InterPro" id="IPR017871">
    <property type="entry name" value="ABC_transporter-like_CS"/>
</dbReference>
<dbReference type="PANTHER" id="PTHR43335">
    <property type="entry name" value="ABC TRANSPORTER, ATP-BINDING PROTEIN"/>
    <property type="match status" value="1"/>
</dbReference>
<keyword evidence="4 6" id="KW-0067">ATP-binding</keyword>
<dbReference type="InterPro" id="IPR003593">
    <property type="entry name" value="AAA+_ATPase"/>
</dbReference>
<name>A0A2S8FAL8_9BACT</name>
<dbReference type="OrthoDB" id="9804819at2"/>
<evidence type="ECO:0000256" key="1">
    <source>
        <dbReference type="ARBA" id="ARBA00005417"/>
    </source>
</evidence>
<reference evidence="6 7" key="1">
    <citation type="submission" date="2018-02" db="EMBL/GenBank/DDBJ databases">
        <title>Comparative genomes isolates from brazilian mangrove.</title>
        <authorList>
            <person name="Araujo J.E."/>
            <person name="Taketani R.G."/>
            <person name="Silva M.C.P."/>
            <person name="Loureco M.V."/>
            <person name="Andreote F.D."/>
        </authorList>
    </citation>
    <scope>NUCLEOTIDE SEQUENCE [LARGE SCALE GENOMIC DNA]</scope>
    <source>
        <strain evidence="6 7">HEX-2 MGV</strain>
    </source>
</reference>
<dbReference type="GO" id="GO:0005524">
    <property type="term" value="F:ATP binding"/>
    <property type="evidence" value="ECO:0007669"/>
    <property type="project" value="UniProtKB-KW"/>
</dbReference>
<evidence type="ECO:0000256" key="4">
    <source>
        <dbReference type="ARBA" id="ARBA00022840"/>
    </source>
</evidence>
<dbReference type="PROSITE" id="PS00211">
    <property type="entry name" value="ABC_TRANSPORTER_1"/>
    <property type="match status" value="1"/>
</dbReference>
<evidence type="ECO:0000259" key="5">
    <source>
        <dbReference type="PROSITE" id="PS50893"/>
    </source>
</evidence>
<protein>
    <submittedName>
        <fullName evidence="6">ABC transporter ATP-binding protein</fullName>
    </submittedName>
</protein>
<comment type="similarity">
    <text evidence="1">Belongs to the ABC transporter superfamily.</text>
</comment>
<evidence type="ECO:0000256" key="2">
    <source>
        <dbReference type="ARBA" id="ARBA00022448"/>
    </source>
</evidence>
<organism evidence="6 7">
    <name type="scientific">Blastopirellula marina</name>
    <dbReference type="NCBI Taxonomy" id="124"/>
    <lineage>
        <taxon>Bacteria</taxon>
        <taxon>Pseudomonadati</taxon>
        <taxon>Planctomycetota</taxon>
        <taxon>Planctomycetia</taxon>
        <taxon>Pirellulales</taxon>
        <taxon>Pirellulaceae</taxon>
        <taxon>Blastopirellula</taxon>
    </lineage>
</organism>
<dbReference type="SUPFAM" id="SSF52540">
    <property type="entry name" value="P-loop containing nucleoside triphosphate hydrolases"/>
    <property type="match status" value="1"/>
</dbReference>
<dbReference type="InterPro" id="IPR027417">
    <property type="entry name" value="P-loop_NTPase"/>
</dbReference>
<evidence type="ECO:0000313" key="6">
    <source>
        <dbReference type="EMBL" id="PQO29205.1"/>
    </source>
</evidence>
<keyword evidence="3" id="KW-0547">Nucleotide-binding</keyword>
<dbReference type="SMART" id="SM00382">
    <property type="entry name" value="AAA"/>
    <property type="match status" value="1"/>
</dbReference>
<sequence length="317" mass="35161">MSDSIIEVHDLHKTYREGLFVRKQVNALRGVTLEVPRGCIFGLLGPNGAGKTTLIKVLLGLVKRSSGGGSLLGRPLGDRVGRMKIGYLPEHHRFPRHLTGNAAMIYYGGLSGLSRREVLHKRPALLERVGLSKWGQTPVHKYSKGMQQRLGIAQALLHNPELLVLDEPTDGVDPVGRADVRRLLKELQQEGTTIFLNSHQLQEIELVCDQAAILAAGRVQKLGTIEEITKQPSARMEFVLQGSLDDMQYALTFAETEPWQSDGDHLARVIVSAEDQAALNRCVDALRQKNIDILEMRRLRTSLEDAFLNIVSAETVE</sequence>
<dbReference type="Gene3D" id="3.40.50.300">
    <property type="entry name" value="P-loop containing nucleotide triphosphate hydrolases"/>
    <property type="match status" value="1"/>
</dbReference>
<evidence type="ECO:0000313" key="7">
    <source>
        <dbReference type="Proteomes" id="UP000240009"/>
    </source>
</evidence>
<dbReference type="InterPro" id="IPR003439">
    <property type="entry name" value="ABC_transporter-like_ATP-bd"/>
</dbReference>
<dbReference type="CDD" id="cd03230">
    <property type="entry name" value="ABC_DR_subfamily_A"/>
    <property type="match status" value="1"/>
</dbReference>
<comment type="caution">
    <text evidence="6">The sequence shown here is derived from an EMBL/GenBank/DDBJ whole genome shotgun (WGS) entry which is preliminary data.</text>
</comment>
<dbReference type="EMBL" id="PUIA01000042">
    <property type="protein sequence ID" value="PQO29205.1"/>
    <property type="molecule type" value="Genomic_DNA"/>
</dbReference>
<dbReference type="GO" id="GO:0016887">
    <property type="term" value="F:ATP hydrolysis activity"/>
    <property type="evidence" value="ECO:0007669"/>
    <property type="project" value="InterPro"/>
</dbReference>
<dbReference type="PANTHER" id="PTHR43335:SF2">
    <property type="entry name" value="ABC TRANSPORTER, ATP-BINDING PROTEIN"/>
    <property type="match status" value="1"/>
</dbReference>
<proteinExistence type="inferred from homology"/>
<dbReference type="Pfam" id="PF00005">
    <property type="entry name" value="ABC_tran"/>
    <property type="match status" value="1"/>
</dbReference>
<dbReference type="RefSeq" id="WP_105355212.1">
    <property type="nucleotide sequence ID" value="NZ_PUIA01000042.1"/>
</dbReference>
<accession>A0A2S8FAL8</accession>
<dbReference type="Proteomes" id="UP000240009">
    <property type="component" value="Unassembled WGS sequence"/>
</dbReference>
<keyword evidence="2" id="KW-0813">Transport</keyword>
<gene>
    <name evidence="6" type="ORF">C5Y96_15775</name>
</gene>
<dbReference type="AlphaFoldDB" id="A0A2S8FAL8"/>
<feature type="domain" description="ABC transporter" evidence="5">
    <location>
        <begin position="6"/>
        <end position="241"/>
    </location>
</feature>
<evidence type="ECO:0000256" key="3">
    <source>
        <dbReference type="ARBA" id="ARBA00022741"/>
    </source>
</evidence>
<dbReference type="PROSITE" id="PS50893">
    <property type="entry name" value="ABC_TRANSPORTER_2"/>
    <property type="match status" value="1"/>
</dbReference>